<dbReference type="KEGG" id="cbei:LF65_05651"/>
<evidence type="ECO:0000313" key="2">
    <source>
        <dbReference type="EMBL" id="AJH02158.1"/>
    </source>
</evidence>
<gene>
    <name evidence="2" type="ORF">LF65_05651</name>
</gene>
<evidence type="ECO:0000256" key="1">
    <source>
        <dbReference type="ARBA" id="ARBA00023125"/>
    </source>
</evidence>
<dbReference type="EMBL" id="CP010086">
    <property type="protein sequence ID" value="AJH02158.1"/>
    <property type="molecule type" value="Genomic_DNA"/>
</dbReference>
<dbReference type="OrthoDB" id="9968277at2"/>
<keyword evidence="1" id="KW-0238">DNA-binding</keyword>
<proteinExistence type="predicted"/>
<sequence>MGNKGFYENGERFRNLVEELLKESPQYKNEITNFLNYLRDRMLEDKVFNLNINHIDNYFVYSYDTKIGSVPTLTTHISALKLLFDYLIRNEFDFKSLYAYISTAGYKEKLSEQLEKSFKKPVIDTTLLNSILYKMDSHILNNISKKYKGVNDKKRFLEIMIARLYAKLSLIIPLKPSEMLELKVYNIEDSGTRTINHNGIDIKLPNNIRNEIIETINYVKREYNKIYSENDKLFYFLYGVLDKSTSPSIVSDSFIKTYTELKITEMLKQRPGGKRDKYIYPPETYKIKAIISMLNSGTNIVYLKKLTGLDVKALLSNYDLEKELNNNELVSININNGIVNSEYYTYL</sequence>
<reference evidence="3" key="1">
    <citation type="submission" date="2014-12" db="EMBL/GenBank/DDBJ databases">
        <title>Genome sequence of Clostridium beijerinckii strain 59B.</title>
        <authorList>
            <person name="Little G.T."/>
            <person name="Minton N.P."/>
        </authorList>
    </citation>
    <scope>NUCLEOTIDE SEQUENCE [LARGE SCALE GENOMIC DNA]</scope>
    <source>
        <strain evidence="3">59B</strain>
    </source>
</reference>
<dbReference type="GO" id="GO:0003677">
    <property type="term" value="F:DNA binding"/>
    <property type="evidence" value="ECO:0007669"/>
    <property type="project" value="UniProtKB-KW"/>
</dbReference>
<evidence type="ECO:0000313" key="3">
    <source>
        <dbReference type="Proteomes" id="UP000031866"/>
    </source>
</evidence>
<dbReference type="SUPFAM" id="SSF56349">
    <property type="entry name" value="DNA breaking-rejoining enzymes"/>
    <property type="match status" value="1"/>
</dbReference>
<dbReference type="InterPro" id="IPR011010">
    <property type="entry name" value="DNA_brk_join_enz"/>
</dbReference>
<dbReference type="STRING" id="1520.LF65_05651"/>
<dbReference type="RefSeq" id="WP_041900652.1">
    <property type="nucleotide sequence ID" value="NZ_CP010086.2"/>
</dbReference>
<dbReference type="AlphaFoldDB" id="A0A0B5QW22"/>
<dbReference type="InterPro" id="IPR010998">
    <property type="entry name" value="Integrase_recombinase_N"/>
</dbReference>
<dbReference type="Proteomes" id="UP000031866">
    <property type="component" value="Chromosome"/>
</dbReference>
<name>A0A0B5QW22_CLOBE</name>
<protein>
    <submittedName>
        <fullName evidence="2">Uncharacterized protein</fullName>
    </submittedName>
</protein>
<organism evidence="2 3">
    <name type="scientific">Clostridium beijerinckii</name>
    <name type="common">Clostridium MP</name>
    <dbReference type="NCBI Taxonomy" id="1520"/>
    <lineage>
        <taxon>Bacteria</taxon>
        <taxon>Bacillati</taxon>
        <taxon>Bacillota</taxon>
        <taxon>Clostridia</taxon>
        <taxon>Eubacteriales</taxon>
        <taxon>Clostridiaceae</taxon>
        <taxon>Clostridium</taxon>
    </lineage>
</organism>
<dbReference type="Gene3D" id="1.10.150.130">
    <property type="match status" value="1"/>
</dbReference>
<accession>A0A0B5QW22</accession>